<gene>
    <name evidence="2" type="primary">czcA_16</name>
    <name evidence="2" type="ORF">SDC9_47324</name>
</gene>
<dbReference type="EMBL" id="VSSQ01000773">
    <property type="protein sequence ID" value="MPM01086.1"/>
    <property type="molecule type" value="Genomic_DNA"/>
</dbReference>
<dbReference type="GO" id="GO:0005886">
    <property type="term" value="C:plasma membrane"/>
    <property type="evidence" value="ECO:0007669"/>
    <property type="project" value="TreeGrafter"/>
</dbReference>
<dbReference type="Gene3D" id="3.30.2090.10">
    <property type="entry name" value="Multidrug efflux transporter AcrB TolC docking domain, DN and DC subdomains"/>
    <property type="match status" value="2"/>
</dbReference>
<reference evidence="2" key="1">
    <citation type="submission" date="2019-08" db="EMBL/GenBank/DDBJ databases">
        <authorList>
            <person name="Kucharzyk K."/>
            <person name="Murdoch R.W."/>
            <person name="Higgins S."/>
            <person name="Loffler F."/>
        </authorList>
    </citation>
    <scope>NUCLEOTIDE SEQUENCE</scope>
</reference>
<dbReference type="PANTHER" id="PTHR32063:SF33">
    <property type="entry name" value="RND SUPERFAMILY EFFLUX PUMP PERMEASE COMPONENT"/>
    <property type="match status" value="1"/>
</dbReference>
<keyword evidence="1" id="KW-0472">Membrane</keyword>
<feature type="transmembrane region" description="Helical" evidence="1">
    <location>
        <begin position="436"/>
        <end position="461"/>
    </location>
</feature>
<comment type="caution">
    <text evidence="2">The sequence shown here is derived from an EMBL/GenBank/DDBJ whole genome shotgun (WGS) entry which is preliminary data.</text>
</comment>
<feature type="transmembrane region" description="Helical" evidence="1">
    <location>
        <begin position="365"/>
        <end position="382"/>
    </location>
</feature>
<dbReference type="SUPFAM" id="SSF82866">
    <property type="entry name" value="Multidrug efflux transporter AcrB transmembrane domain"/>
    <property type="match status" value="2"/>
</dbReference>
<dbReference type="Gene3D" id="3.30.70.1320">
    <property type="entry name" value="Multidrug efflux transporter AcrB pore domain like"/>
    <property type="match status" value="1"/>
</dbReference>
<feature type="transmembrane region" description="Helical" evidence="1">
    <location>
        <begin position="992"/>
        <end position="1016"/>
    </location>
</feature>
<dbReference type="SUPFAM" id="SSF82693">
    <property type="entry name" value="Multidrug efflux transporter AcrB pore domain, PN1, PN2, PC1 and PC2 subdomains"/>
    <property type="match status" value="3"/>
</dbReference>
<proteinExistence type="predicted"/>
<feature type="transmembrane region" description="Helical" evidence="1">
    <location>
        <begin position="394"/>
        <end position="416"/>
    </location>
</feature>
<accession>A0A644WB84</accession>
<keyword evidence="1" id="KW-0812">Transmembrane</keyword>
<dbReference type="AlphaFoldDB" id="A0A644WB84"/>
<evidence type="ECO:0000313" key="2">
    <source>
        <dbReference type="EMBL" id="MPM01086.1"/>
    </source>
</evidence>
<protein>
    <submittedName>
        <fullName evidence="2">Cobalt-zinc-cadmium resistance protein CzcA</fullName>
    </submittedName>
</protein>
<organism evidence="2">
    <name type="scientific">bioreactor metagenome</name>
    <dbReference type="NCBI Taxonomy" id="1076179"/>
    <lineage>
        <taxon>unclassified sequences</taxon>
        <taxon>metagenomes</taxon>
        <taxon>ecological metagenomes</taxon>
    </lineage>
</organism>
<feature type="transmembrane region" description="Helical" evidence="1">
    <location>
        <begin position="337"/>
        <end position="358"/>
    </location>
</feature>
<dbReference type="PANTHER" id="PTHR32063">
    <property type="match status" value="1"/>
</dbReference>
<feature type="transmembrane region" description="Helical" evidence="1">
    <location>
        <begin position="857"/>
        <end position="876"/>
    </location>
</feature>
<dbReference type="Gene3D" id="1.20.1640.10">
    <property type="entry name" value="Multidrug efflux transporter AcrB transmembrane domain"/>
    <property type="match status" value="2"/>
</dbReference>
<dbReference type="Pfam" id="PF00873">
    <property type="entry name" value="ACR_tran"/>
    <property type="match status" value="1"/>
</dbReference>
<feature type="transmembrane region" description="Helical" evidence="1">
    <location>
        <begin position="467"/>
        <end position="487"/>
    </location>
</feature>
<evidence type="ECO:0000256" key="1">
    <source>
        <dbReference type="SAM" id="Phobius"/>
    </source>
</evidence>
<sequence length="1025" mass="111772">MDDNISRFTIGKFSVTKPVLINILMITVLALGLFSLISLPQEQFAEVPFYWVNVIVPYPGVAAEDMEASVTIPVENAFQGMDRLKQISSTTSEGLSVVRVEFDDGIDDQLFKALFQDAQTRFSQVTLPDGTLPAILDDFSSSDFLPVVEVIISGNLPYQELREQALALQNEILKVGDVADVQIIGLPERQIQVQLDPTMLASLGLSVNEVVRSISEQNRSVPSGNLTTQSREYLIRTLGSIREVDDINSVIVRRSNQGEGIIRVSDVARVVDGFEKDTPFNRFNGSPSVSLRVTKVVKGNSVSIVDRVRSIVEEQQQVSGAKLTLFNDSTVQIASSLSVLSSNALMGLALLVIILGLFIGVRNSLITALGIPVTFALTFLVLDLLGETINTNTLFGLVLVLGLIVDHGIVIIENSYRLQTLGMKRHEAAILGVNQVIWPIIAATGTTVAAFLPLMIIPGTIGKFLRVIPLTVTIALIVSTFEALFFLPSHYAEWGPRERNIVRKPKKDRFGIFVGRYRMFLENLYNRKGLYLVILLLITVGVFSLVGTLKQDLFSAEDYSYFNIEITTPLGSTLDQTNRIVQSYEEVLLGKVGNGEILSISSNIGGSGNSQTTTQAQITVDLAEKDQGRQRSIEAIIDELKRETYYLSGSEQVLFTKAQTGPPTSADFSFRLSGDSYQPIINAAAALSNALASIKNVSNVQSDFVPGNPVLRVEVNQDQASRLGISVSTIAGYLRSRFDGVTVGTFFLENEEIDIIVQFASKANDRFEDLEQILIPTDDGRLVPLSSVATIKLDNSIGSIRRVEGKREITITADASGDVDQKAVNSQIRQLWDTQLEARYAGVDLVVGGEFADFSNLLIDILRVFVLGIFLMYLILGAQFNSYSQPFLILLSVPFAFIGVVLYLFVSGTPLSTTVIYSAVALAGVAVNDAIVLISFINDLRSEGKSVREAVFESAVTRIRPILLTSLTTIAGLLPTAIGIGGYSVVWSPMASTIMVGLVFSTLSALLIIPLLYGVLYDRKPRSAA</sequence>
<feature type="transmembrane region" description="Helical" evidence="1">
    <location>
        <begin position="961"/>
        <end position="986"/>
    </location>
</feature>
<dbReference type="SUPFAM" id="SSF82714">
    <property type="entry name" value="Multidrug efflux transporter AcrB TolC docking domain, DN and DC subdomains"/>
    <property type="match status" value="2"/>
</dbReference>
<dbReference type="InterPro" id="IPR027463">
    <property type="entry name" value="AcrB_DN_DC_subdom"/>
</dbReference>
<name>A0A644WB84_9ZZZZ</name>
<feature type="transmembrane region" description="Helical" evidence="1">
    <location>
        <begin position="529"/>
        <end position="549"/>
    </location>
</feature>
<dbReference type="PRINTS" id="PR00702">
    <property type="entry name" value="ACRIFLAVINRP"/>
</dbReference>
<feature type="transmembrane region" description="Helical" evidence="1">
    <location>
        <begin position="888"/>
        <end position="909"/>
    </location>
</feature>
<dbReference type="GO" id="GO:0042910">
    <property type="term" value="F:xenobiotic transmembrane transporter activity"/>
    <property type="evidence" value="ECO:0007669"/>
    <property type="project" value="TreeGrafter"/>
</dbReference>
<keyword evidence="1" id="KW-1133">Transmembrane helix</keyword>
<dbReference type="Gene3D" id="3.30.70.1430">
    <property type="entry name" value="Multidrug efflux transporter AcrB pore domain"/>
    <property type="match status" value="2"/>
</dbReference>
<dbReference type="InterPro" id="IPR001036">
    <property type="entry name" value="Acrflvin-R"/>
</dbReference>
<feature type="transmembrane region" description="Helical" evidence="1">
    <location>
        <begin position="20"/>
        <end position="39"/>
    </location>
</feature>
<dbReference type="Gene3D" id="3.30.70.1440">
    <property type="entry name" value="Multidrug efflux transporter AcrB pore domain"/>
    <property type="match status" value="1"/>
</dbReference>
<feature type="transmembrane region" description="Helical" evidence="1">
    <location>
        <begin position="915"/>
        <end position="940"/>
    </location>
</feature>